<proteinExistence type="predicted"/>
<evidence type="ECO:0000259" key="1">
    <source>
        <dbReference type="Pfam" id="PF04965"/>
    </source>
</evidence>
<gene>
    <name evidence="3" type="ORF">EYF88_10870</name>
    <name evidence="2" type="ORF">SAMN06265378_106188</name>
</gene>
<reference evidence="2" key="2">
    <citation type="submission" date="2017-06" db="EMBL/GenBank/DDBJ databases">
        <authorList>
            <person name="Kim H.J."/>
            <person name="Triplett B.A."/>
        </authorList>
    </citation>
    <scope>NUCLEOTIDE SEQUENCE [LARGE SCALE GENOMIC DNA]</scope>
    <source>
        <strain evidence="2">DSM 26170</strain>
    </source>
</reference>
<reference evidence="3 5" key="3">
    <citation type="submission" date="2019-02" db="EMBL/GenBank/DDBJ databases">
        <authorList>
            <person name="Zhang G."/>
        </authorList>
    </citation>
    <scope>NUCLEOTIDE SEQUENCE [LARGE SCALE GENOMIC DNA]</scope>
    <source>
        <strain evidence="3 5">CMB17</strain>
    </source>
</reference>
<dbReference type="OrthoDB" id="9802846at2"/>
<dbReference type="Proteomes" id="UP000292859">
    <property type="component" value="Unassembled WGS sequence"/>
</dbReference>
<keyword evidence="5" id="KW-1185">Reference proteome</keyword>
<dbReference type="AlphaFoldDB" id="A0A238X055"/>
<dbReference type="RefSeq" id="WP_089388216.1">
    <property type="nucleotide sequence ID" value="NZ_FZNM01000006.1"/>
</dbReference>
<dbReference type="Gene3D" id="3.10.450.40">
    <property type="match status" value="1"/>
</dbReference>
<reference evidence="4" key="1">
    <citation type="submission" date="2017-06" db="EMBL/GenBank/DDBJ databases">
        <authorList>
            <person name="Varghese N."/>
            <person name="Submissions S."/>
        </authorList>
    </citation>
    <scope>NUCLEOTIDE SEQUENCE [LARGE SCALE GENOMIC DNA]</scope>
    <source>
        <strain evidence="4">DSM 26170</strain>
    </source>
</reference>
<dbReference type="SUPFAM" id="SSF160719">
    <property type="entry name" value="gpW/gp25-like"/>
    <property type="match status" value="1"/>
</dbReference>
<evidence type="ECO:0000313" key="3">
    <source>
        <dbReference type="EMBL" id="TBN50114.1"/>
    </source>
</evidence>
<protein>
    <submittedName>
        <fullName evidence="3">Baseplate protein</fullName>
    </submittedName>
</protein>
<accession>A0A238X055</accession>
<dbReference type="EMBL" id="SIRL01000006">
    <property type="protein sequence ID" value="TBN50114.1"/>
    <property type="molecule type" value="Genomic_DNA"/>
</dbReference>
<feature type="domain" description="IraD/Gp25-like" evidence="1">
    <location>
        <begin position="34"/>
        <end position="124"/>
    </location>
</feature>
<dbReference type="Proteomes" id="UP000198409">
    <property type="component" value="Unassembled WGS sequence"/>
</dbReference>
<name>A0A238X055_9RHOB</name>
<organism evidence="2 4">
    <name type="scientific">Paracoccus sediminis</name>
    <dbReference type="NCBI Taxonomy" id="1214787"/>
    <lineage>
        <taxon>Bacteria</taxon>
        <taxon>Pseudomonadati</taxon>
        <taxon>Pseudomonadota</taxon>
        <taxon>Alphaproteobacteria</taxon>
        <taxon>Rhodobacterales</taxon>
        <taxon>Paracoccaceae</taxon>
        <taxon>Paracoccus</taxon>
    </lineage>
</organism>
<dbReference type="Pfam" id="PF04965">
    <property type="entry name" value="GPW_gp25"/>
    <property type="match status" value="1"/>
</dbReference>
<evidence type="ECO:0000313" key="5">
    <source>
        <dbReference type="Proteomes" id="UP000292859"/>
    </source>
</evidence>
<evidence type="ECO:0000313" key="4">
    <source>
        <dbReference type="Proteomes" id="UP000198409"/>
    </source>
</evidence>
<dbReference type="InterPro" id="IPR007048">
    <property type="entry name" value="IraD/Gp25-like"/>
</dbReference>
<evidence type="ECO:0000313" key="2">
    <source>
        <dbReference type="EMBL" id="SNR51229.1"/>
    </source>
</evidence>
<sequence>MALADPRLIGPRPHLGVGWAFPVRPVGGRLGYARYEEDVEQAIEIILRTNPGERVMLPGFGAGLRRFLFAPNGAVTHGRVEEAVRNALIDQEPRITVERVTALAAEDEPNLMRIEIDYVVRRSNAFFNLVYPFYLTEAD</sequence>
<dbReference type="EMBL" id="FZNM01000006">
    <property type="protein sequence ID" value="SNR51229.1"/>
    <property type="molecule type" value="Genomic_DNA"/>
</dbReference>